<evidence type="ECO:0008006" key="3">
    <source>
        <dbReference type="Google" id="ProtNLM"/>
    </source>
</evidence>
<dbReference type="InterPro" id="IPR029024">
    <property type="entry name" value="TerB-like"/>
</dbReference>
<organism evidence="1 2">
    <name type="scientific">Anabaena sphaerica FACHB-251</name>
    <dbReference type="NCBI Taxonomy" id="2692883"/>
    <lineage>
        <taxon>Bacteria</taxon>
        <taxon>Bacillati</taxon>
        <taxon>Cyanobacteriota</taxon>
        <taxon>Cyanophyceae</taxon>
        <taxon>Nostocales</taxon>
        <taxon>Nostocaceae</taxon>
        <taxon>Anabaena</taxon>
    </lineage>
</organism>
<gene>
    <name evidence="1" type="ORF">H6G06_12505</name>
</gene>
<name>A0A927A165_9NOST</name>
<dbReference type="RefSeq" id="WP_190560542.1">
    <property type="nucleotide sequence ID" value="NZ_JACJQU010000006.1"/>
</dbReference>
<accession>A0A927A165</accession>
<dbReference type="Proteomes" id="UP000662185">
    <property type="component" value="Unassembled WGS sequence"/>
</dbReference>
<dbReference type="AlphaFoldDB" id="A0A927A165"/>
<reference evidence="2" key="1">
    <citation type="journal article" date="2020" name="ISME J.">
        <title>Comparative genomics reveals insights into cyanobacterial evolution and habitat adaptation.</title>
        <authorList>
            <person name="Chen M.Y."/>
            <person name="Teng W.K."/>
            <person name="Zhao L."/>
            <person name="Hu C.X."/>
            <person name="Zhou Y.K."/>
            <person name="Han B.P."/>
            <person name="Song L.R."/>
            <person name="Shu W.S."/>
        </authorList>
    </citation>
    <scope>NUCLEOTIDE SEQUENCE [LARGE SCALE GENOMIC DNA]</scope>
    <source>
        <strain evidence="2">FACHB-251</strain>
    </source>
</reference>
<sequence length="132" mass="15214">MQNFFQKLLQLPSGEWNQIQKEALIDLCLLGMYSDDRISLAEQDFIEDEYTQLKWESGISFSGYLQRTIPKIRSVKNNSQKTNELLQDIANRLQDDKLKSQAVAELEKLLSTDGIINLEEKFLSKVKTVMGI</sequence>
<keyword evidence="2" id="KW-1185">Reference proteome</keyword>
<evidence type="ECO:0000313" key="2">
    <source>
        <dbReference type="Proteomes" id="UP000662185"/>
    </source>
</evidence>
<dbReference type="EMBL" id="JACJQU010000006">
    <property type="protein sequence ID" value="MBD2294289.1"/>
    <property type="molecule type" value="Genomic_DNA"/>
</dbReference>
<dbReference type="SUPFAM" id="SSF158682">
    <property type="entry name" value="TerB-like"/>
    <property type="match status" value="1"/>
</dbReference>
<comment type="caution">
    <text evidence="1">The sequence shown here is derived from an EMBL/GenBank/DDBJ whole genome shotgun (WGS) entry which is preliminary data.</text>
</comment>
<evidence type="ECO:0000313" key="1">
    <source>
        <dbReference type="EMBL" id="MBD2294289.1"/>
    </source>
</evidence>
<protein>
    <recommendedName>
        <fullName evidence="3">Co-chaperone DjlA N-terminal domain-containing protein</fullName>
    </recommendedName>
</protein>
<proteinExistence type="predicted"/>